<dbReference type="InterPro" id="IPR003594">
    <property type="entry name" value="HATPase_dom"/>
</dbReference>
<comment type="catalytic activity">
    <reaction evidence="1">
        <text>ATP + protein L-histidine = ADP + protein N-phospho-L-histidine.</text>
        <dbReference type="EC" id="2.7.13.3"/>
    </reaction>
</comment>
<dbReference type="PROSITE" id="PS50109">
    <property type="entry name" value="HIS_KIN"/>
    <property type="match status" value="1"/>
</dbReference>
<evidence type="ECO:0000313" key="10">
    <source>
        <dbReference type="Proteomes" id="UP000324065"/>
    </source>
</evidence>
<evidence type="ECO:0000256" key="5">
    <source>
        <dbReference type="ARBA" id="ARBA00022777"/>
    </source>
</evidence>
<dbReference type="InterPro" id="IPR004358">
    <property type="entry name" value="Sig_transdc_His_kin-like_C"/>
</dbReference>
<dbReference type="Gene3D" id="3.30.450.20">
    <property type="entry name" value="PAS domain"/>
    <property type="match status" value="1"/>
</dbReference>
<dbReference type="AlphaFoldDB" id="A0A5M6IDC7"/>
<accession>A0A5M6IDC7</accession>
<organism evidence="9 10">
    <name type="scientific">Roseospira marina</name>
    <dbReference type="NCBI Taxonomy" id="140057"/>
    <lineage>
        <taxon>Bacteria</taxon>
        <taxon>Pseudomonadati</taxon>
        <taxon>Pseudomonadota</taxon>
        <taxon>Alphaproteobacteria</taxon>
        <taxon>Rhodospirillales</taxon>
        <taxon>Rhodospirillaceae</taxon>
        <taxon>Roseospira</taxon>
    </lineage>
</organism>
<feature type="transmembrane region" description="Helical" evidence="7">
    <location>
        <begin position="23"/>
        <end position="47"/>
    </location>
</feature>
<dbReference type="Proteomes" id="UP000324065">
    <property type="component" value="Unassembled WGS sequence"/>
</dbReference>
<keyword evidence="7" id="KW-1133">Transmembrane helix</keyword>
<dbReference type="RefSeq" id="WP_150062003.1">
    <property type="nucleotide sequence ID" value="NZ_JACHII010000002.1"/>
</dbReference>
<dbReference type="Gene3D" id="1.10.287.130">
    <property type="match status" value="1"/>
</dbReference>
<dbReference type="Pfam" id="PF00512">
    <property type="entry name" value="HisKA"/>
    <property type="match status" value="1"/>
</dbReference>
<evidence type="ECO:0000259" key="8">
    <source>
        <dbReference type="PROSITE" id="PS50109"/>
    </source>
</evidence>
<dbReference type="PANTHER" id="PTHR43711">
    <property type="entry name" value="TWO-COMPONENT HISTIDINE KINASE"/>
    <property type="match status" value="1"/>
</dbReference>
<dbReference type="SUPFAM" id="SSF55874">
    <property type="entry name" value="ATPase domain of HSP90 chaperone/DNA topoisomerase II/histidine kinase"/>
    <property type="match status" value="1"/>
</dbReference>
<dbReference type="CDD" id="cd00082">
    <property type="entry name" value="HisKA"/>
    <property type="match status" value="1"/>
</dbReference>
<proteinExistence type="predicted"/>
<dbReference type="SMART" id="SM00387">
    <property type="entry name" value="HATPase_c"/>
    <property type="match status" value="1"/>
</dbReference>
<dbReference type="InterPro" id="IPR003661">
    <property type="entry name" value="HisK_dim/P_dom"/>
</dbReference>
<keyword evidence="4" id="KW-0808">Transferase</keyword>
<dbReference type="InterPro" id="IPR005467">
    <property type="entry name" value="His_kinase_dom"/>
</dbReference>
<dbReference type="CDD" id="cd12914">
    <property type="entry name" value="PDC1_DGC_like"/>
    <property type="match status" value="1"/>
</dbReference>
<comment type="caution">
    <text evidence="9">The sequence shown here is derived from an EMBL/GenBank/DDBJ whole genome shotgun (WGS) entry which is preliminary data.</text>
</comment>
<reference evidence="9 10" key="1">
    <citation type="submission" date="2019-09" db="EMBL/GenBank/DDBJ databases">
        <title>Genome sequence of Roseospira marina, one of the more divergent members of the non-sulfur purple photosynthetic bacterial family, the Rhodospirillaceae.</title>
        <authorList>
            <person name="Meyer T."/>
            <person name="Kyndt J."/>
        </authorList>
    </citation>
    <scope>NUCLEOTIDE SEQUENCE [LARGE SCALE GENOMIC DNA]</scope>
    <source>
        <strain evidence="9 10">DSM 15113</strain>
    </source>
</reference>
<dbReference type="InterPro" id="IPR050736">
    <property type="entry name" value="Sensor_HK_Regulatory"/>
</dbReference>
<keyword evidence="3" id="KW-0597">Phosphoprotein</keyword>
<evidence type="ECO:0000256" key="3">
    <source>
        <dbReference type="ARBA" id="ARBA00022553"/>
    </source>
</evidence>
<dbReference type="OrthoDB" id="9813151at2"/>
<dbReference type="PANTHER" id="PTHR43711:SF26">
    <property type="entry name" value="SENSOR HISTIDINE KINASE RCSC"/>
    <property type="match status" value="1"/>
</dbReference>
<dbReference type="InterPro" id="IPR036890">
    <property type="entry name" value="HATPase_C_sf"/>
</dbReference>
<dbReference type="Pfam" id="PF02518">
    <property type="entry name" value="HATPase_c"/>
    <property type="match status" value="1"/>
</dbReference>
<keyword evidence="7" id="KW-0812">Transmembrane</keyword>
<dbReference type="SUPFAM" id="SSF47384">
    <property type="entry name" value="Homodimeric domain of signal transducing histidine kinase"/>
    <property type="match status" value="1"/>
</dbReference>
<keyword evidence="5" id="KW-0418">Kinase</keyword>
<evidence type="ECO:0000256" key="6">
    <source>
        <dbReference type="ARBA" id="ARBA00023012"/>
    </source>
</evidence>
<name>A0A5M6IDC7_9PROT</name>
<feature type="domain" description="Histidine kinase" evidence="8">
    <location>
        <begin position="345"/>
        <end position="566"/>
    </location>
</feature>
<dbReference type="EMBL" id="VWPJ01000006">
    <property type="protein sequence ID" value="KAA5606072.1"/>
    <property type="molecule type" value="Genomic_DNA"/>
</dbReference>
<keyword evidence="6" id="KW-0902">Two-component regulatory system</keyword>
<protein>
    <recommendedName>
        <fullName evidence="2">histidine kinase</fullName>
        <ecNumber evidence="2">2.7.13.3</ecNumber>
    </recommendedName>
</protein>
<keyword evidence="7" id="KW-0472">Membrane</keyword>
<dbReference type="PRINTS" id="PR00344">
    <property type="entry name" value="BCTRLSENSOR"/>
</dbReference>
<evidence type="ECO:0000256" key="7">
    <source>
        <dbReference type="SAM" id="Phobius"/>
    </source>
</evidence>
<evidence type="ECO:0000313" key="9">
    <source>
        <dbReference type="EMBL" id="KAA5606072.1"/>
    </source>
</evidence>
<evidence type="ECO:0000256" key="1">
    <source>
        <dbReference type="ARBA" id="ARBA00000085"/>
    </source>
</evidence>
<sequence>MVAGREVPDGSTHGSDSRRLKRLVRVAAAVVFVGAVALAVVTIIHTWQSDYRTAKRSLDSVLVALGQYLETTLGGMEALLVNLGTRYVLASEISGDLSETLEAAALPMPIVRTLLLIDRDGVVVAESRPGRPAVGLDVGDRAYFQIHRTARRPLTIVAPPVRSRVDGEWAVPISHGLRAPGGALRAVLVVAVSSASLDQILADLGARVPGMSILFGSNDGVVDGRWPTEMVRIGTAIADGAVVRERLTEARGEAFWAPLVPGGPSGLVMYRGLESLPVFVAAGIDQGAIFADTTRQGIVWACILVVTGLLMGATVRHFDRIVGRLDASRVAAEAADRRKNEFLTNMSHEIRTPLNAIIGFAAIMHEDDLRAGIPKVYADYARDIQESGRYLLGVVDELLDLSVISARGVALSDDVVDPVALVTELVQIMQVRARANAIDLSVEPSPGSTPMVRADARRLSQILMNLLSNAVKYTQPGGTVRTGVRAGPEGLHLYVRDNGPGIGSERIEAIMEPFQRDGVNEVASSEGIGLGLAIARGLTEAHGGTLLIVSAAGKGTDAIVSLPMDRVLPEGGTACPPTDPGAA</sequence>
<dbReference type="CDD" id="cd00075">
    <property type="entry name" value="HATPase"/>
    <property type="match status" value="1"/>
</dbReference>
<dbReference type="Gene3D" id="3.30.565.10">
    <property type="entry name" value="Histidine kinase-like ATPase, C-terminal domain"/>
    <property type="match status" value="1"/>
</dbReference>
<dbReference type="InterPro" id="IPR036097">
    <property type="entry name" value="HisK_dim/P_sf"/>
</dbReference>
<dbReference type="EC" id="2.7.13.3" evidence="2"/>
<gene>
    <name evidence="9" type="ORF">F1188_08675</name>
</gene>
<dbReference type="SMART" id="SM00388">
    <property type="entry name" value="HisKA"/>
    <property type="match status" value="1"/>
</dbReference>
<evidence type="ECO:0000256" key="2">
    <source>
        <dbReference type="ARBA" id="ARBA00012438"/>
    </source>
</evidence>
<evidence type="ECO:0000256" key="4">
    <source>
        <dbReference type="ARBA" id="ARBA00022679"/>
    </source>
</evidence>
<keyword evidence="10" id="KW-1185">Reference proteome</keyword>
<dbReference type="GO" id="GO:0000155">
    <property type="term" value="F:phosphorelay sensor kinase activity"/>
    <property type="evidence" value="ECO:0007669"/>
    <property type="project" value="InterPro"/>
</dbReference>